<dbReference type="GO" id="GO:0008757">
    <property type="term" value="F:S-adenosylmethionine-dependent methyltransferase activity"/>
    <property type="evidence" value="ECO:0007669"/>
    <property type="project" value="InterPro"/>
</dbReference>
<dbReference type="Pfam" id="PF08241">
    <property type="entry name" value="Methyltransf_11"/>
    <property type="match status" value="1"/>
</dbReference>
<name>A0A1F5I2T5_9BACT</name>
<protein>
    <recommendedName>
        <fullName evidence="2">Methyltransferase type 11 domain-containing protein</fullName>
    </recommendedName>
</protein>
<dbReference type="InterPro" id="IPR050447">
    <property type="entry name" value="Erg6_SMT_methyltransf"/>
</dbReference>
<dbReference type="PANTHER" id="PTHR44068">
    <property type="entry name" value="ZGC:194242"/>
    <property type="match status" value="1"/>
</dbReference>
<dbReference type="PANTHER" id="PTHR44068:SF11">
    <property type="entry name" value="GERANYL DIPHOSPHATE 2-C-METHYLTRANSFERASE"/>
    <property type="match status" value="1"/>
</dbReference>
<gene>
    <name evidence="3" type="ORF">A3A60_00245</name>
</gene>
<proteinExistence type="predicted"/>
<evidence type="ECO:0000313" key="4">
    <source>
        <dbReference type="Proteomes" id="UP000179227"/>
    </source>
</evidence>
<sequence>MSQKAVSDYYDYMLPFYRFFWHLDAVHYGFWESNTKSFKESLLNTNKFLSEKAGLSKTDFVLDAGCGMGGSSIWIAKTLGAKVVGITLSKKQVEKATSLLKKSSIENLANFSVMDYTKTTFSDETYDVVWAIESVCHTPDKSNFLREAHRILKKGGRVIVGDGFLLREPRNEKERKIVDDFTDGFAIPRENFYKNTIDNFEANMESSGFKKIKYWDKTPAVMHSSHRIYRLCSLFLPIAKVLNKLGLMKNVVVLTNKAGIAQYKAVKLGLGGYAVFYAEK</sequence>
<keyword evidence="1" id="KW-0808">Transferase</keyword>
<feature type="domain" description="Methyltransferase type 11" evidence="2">
    <location>
        <begin position="62"/>
        <end position="160"/>
    </location>
</feature>
<dbReference type="InterPro" id="IPR013216">
    <property type="entry name" value="Methyltransf_11"/>
</dbReference>
<dbReference type="Gene3D" id="3.40.50.150">
    <property type="entry name" value="Vaccinia Virus protein VP39"/>
    <property type="match status" value="1"/>
</dbReference>
<organism evidence="3 4">
    <name type="scientific">Candidatus Curtissbacteria bacterium RIFCSPLOWO2_01_FULL_42_26</name>
    <dbReference type="NCBI Taxonomy" id="1797729"/>
    <lineage>
        <taxon>Bacteria</taxon>
        <taxon>Candidatus Curtissiibacteriota</taxon>
    </lineage>
</organism>
<accession>A0A1F5I2T5</accession>
<dbReference type="CDD" id="cd02440">
    <property type="entry name" value="AdoMet_MTases"/>
    <property type="match status" value="1"/>
</dbReference>
<dbReference type="Proteomes" id="UP000179227">
    <property type="component" value="Unassembled WGS sequence"/>
</dbReference>
<reference evidence="3 4" key="1">
    <citation type="journal article" date="2016" name="Nat. Commun.">
        <title>Thousands of microbial genomes shed light on interconnected biogeochemical processes in an aquifer system.</title>
        <authorList>
            <person name="Anantharaman K."/>
            <person name="Brown C.T."/>
            <person name="Hug L.A."/>
            <person name="Sharon I."/>
            <person name="Castelle C.J."/>
            <person name="Probst A.J."/>
            <person name="Thomas B.C."/>
            <person name="Singh A."/>
            <person name="Wilkins M.J."/>
            <person name="Karaoz U."/>
            <person name="Brodie E.L."/>
            <person name="Williams K.H."/>
            <person name="Hubbard S.S."/>
            <person name="Banfield J.F."/>
        </authorList>
    </citation>
    <scope>NUCLEOTIDE SEQUENCE [LARGE SCALE GENOMIC DNA]</scope>
</reference>
<evidence type="ECO:0000313" key="3">
    <source>
        <dbReference type="EMBL" id="OGE10686.1"/>
    </source>
</evidence>
<dbReference type="InterPro" id="IPR029063">
    <property type="entry name" value="SAM-dependent_MTases_sf"/>
</dbReference>
<dbReference type="EMBL" id="MFBS01000007">
    <property type="protein sequence ID" value="OGE10686.1"/>
    <property type="molecule type" value="Genomic_DNA"/>
</dbReference>
<dbReference type="SUPFAM" id="SSF53335">
    <property type="entry name" value="S-adenosyl-L-methionine-dependent methyltransferases"/>
    <property type="match status" value="1"/>
</dbReference>
<dbReference type="STRING" id="1797729.A3A60_00245"/>
<dbReference type="AlphaFoldDB" id="A0A1F5I2T5"/>
<evidence type="ECO:0000256" key="1">
    <source>
        <dbReference type="ARBA" id="ARBA00022679"/>
    </source>
</evidence>
<comment type="caution">
    <text evidence="3">The sequence shown here is derived from an EMBL/GenBank/DDBJ whole genome shotgun (WGS) entry which is preliminary data.</text>
</comment>
<evidence type="ECO:0000259" key="2">
    <source>
        <dbReference type="Pfam" id="PF08241"/>
    </source>
</evidence>